<dbReference type="Gene3D" id="3.40.140.10">
    <property type="entry name" value="Cytidine Deaminase, domain 2"/>
    <property type="match status" value="1"/>
</dbReference>
<feature type="signal peptide" evidence="1">
    <location>
        <begin position="1"/>
        <end position="19"/>
    </location>
</feature>
<protein>
    <recommendedName>
        <fullName evidence="2">CMP/dCMP-type deaminase domain-containing protein</fullName>
    </recommendedName>
</protein>
<name>A0A8H3UG68_VENIN</name>
<sequence>MMPMLTAVWLCAFAYSSLSQAHSDHDLYTQSPPQKSLSNDPLYYNDPLPLSTREHWMRLANTQVLYAHTPCPFMAFGTAIVNHTLSFLDPTHPGELICTGLNHNNHTANPILDGEIAAIENCSVILTDSRGPYKLSPQEAIQAYTDFTIYTNGEPCPMCASAIVWTGFREMVYGSSIAKLVQMGWPQIRVDSRTIFEGSWDLRRTKTAWVGSVLNNETDRVYEWQFQSHVECPKGCSRQEAGGRCLVS</sequence>
<dbReference type="Proteomes" id="UP000433883">
    <property type="component" value="Unassembled WGS sequence"/>
</dbReference>
<dbReference type="AlphaFoldDB" id="A0A8H3UG68"/>
<dbReference type="InterPro" id="IPR002125">
    <property type="entry name" value="CMP_dCMP_dom"/>
</dbReference>
<dbReference type="Proteomes" id="UP000447873">
    <property type="component" value="Unassembled WGS sequence"/>
</dbReference>
<evidence type="ECO:0000259" key="2">
    <source>
        <dbReference type="PROSITE" id="PS51747"/>
    </source>
</evidence>
<dbReference type="CDD" id="cd01285">
    <property type="entry name" value="nucleoside_deaminase"/>
    <property type="match status" value="1"/>
</dbReference>
<accession>A0A8H3UG68</accession>
<dbReference type="EMBL" id="WNWS01000097">
    <property type="protein sequence ID" value="KAE9980844.1"/>
    <property type="molecule type" value="Genomic_DNA"/>
</dbReference>
<dbReference type="PROSITE" id="PS51747">
    <property type="entry name" value="CYT_DCMP_DEAMINASES_2"/>
    <property type="match status" value="1"/>
</dbReference>
<comment type="caution">
    <text evidence="3">The sequence shown here is derived from an EMBL/GenBank/DDBJ whole genome shotgun (WGS) entry which is preliminary data.</text>
</comment>
<proteinExistence type="predicted"/>
<dbReference type="GO" id="GO:0002100">
    <property type="term" value="P:tRNA wobble adenosine to inosine editing"/>
    <property type="evidence" value="ECO:0007669"/>
    <property type="project" value="TreeGrafter"/>
</dbReference>
<dbReference type="Pfam" id="PF00383">
    <property type="entry name" value="dCMP_cyt_deam_1"/>
    <property type="match status" value="1"/>
</dbReference>
<evidence type="ECO:0000313" key="5">
    <source>
        <dbReference type="Proteomes" id="UP000433883"/>
    </source>
</evidence>
<evidence type="ECO:0000313" key="3">
    <source>
        <dbReference type="EMBL" id="KAE9970082.1"/>
    </source>
</evidence>
<feature type="domain" description="CMP/dCMP-type deaminase" evidence="2">
    <location>
        <begin position="51"/>
        <end position="196"/>
    </location>
</feature>
<dbReference type="PANTHER" id="PTHR11079">
    <property type="entry name" value="CYTOSINE DEAMINASE FAMILY MEMBER"/>
    <property type="match status" value="1"/>
</dbReference>
<dbReference type="EMBL" id="WNWQ01000343">
    <property type="protein sequence ID" value="KAE9970082.1"/>
    <property type="molecule type" value="Genomic_DNA"/>
</dbReference>
<feature type="chain" id="PRO_5044690579" description="CMP/dCMP-type deaminase domain-containing protein" evidence="1">
    <location>
        <begin position="20"/>
        <end position="248"/>
    </location>
</feature>
<evidence type="ECO:0000256" key="1">
    <source>
        <dbReference type="SAM" id="SignalP"/>
    </source>
</evidence>
<organism evidence="3 5">
    <name type="scientific">Venturia inaequalis</name>
    <name type="common">Apple scab fungus</name>
    <dbReference type="NCBI Taxonomy" id="5025"/>
    <lineage>
        <taxon>Eukaryota</taxon>
        <taxon>Fungi</taxon>
        <taxon>Dikarya</taxon>
        <taxon>Ascomycota</taxon>
        <taxon>Pezizomycotina</taxon>
        <taxon>Dothideomycetes</taxon>
        <taxon>Pleosporomycetidae</taxon>
        <taxon>Venturiales</taxon>
        <taxon>Venturiaceae</taxon>
        <taxon>Venturia</taxon>
    </lineage>
</organism>
<evidence type="ECO:0000313" key="6">
    <source>
        <dbReference type="Proteomes" id="UP000447873"/>
    </source>
</evidence>
<dbReference type="PANTHER" id="PTHR11079:SF203">
    <property type="entry name" value="CMP_DCMP-TYPE DEAMINASE DOMAIN-CONTAINING PROTEIN"/>
    <property type="match status" value="1"/>
</dbReference>
<gene>
    <name evidence="3" type="ORF">BLS_005095</name>
    <name evidence="4" type="ORF">EG328_011980</name>
</gene>
<reference evidence="3 5" key="1">
    <citation type="submission" date="2019-11" db="EMBL/GenBank/DDBJ databases">
        <title>Venturia inaequalis Genome Resource.</title>
        <authorList>
            <person name="Lichtner F.J."/>
        </authorList>
    </citation>
    <scope>NUCLEOTIDE SEQUENCE [LARGE SCALE GENOMIC DNA]</scope>
    <source>
        <strain evidence="4 6">120213</strain>
        <strain evidence="3">Bline_iso_100314</strain>
    </source>
</reference>
<evidence type="ECO:0000313" key="4">
    <source>
        <dbReference type="EMBL" id="KAE9980844.1"/>
    </source>
</evidence>
<dbReference type="GO" id="GO:0052717">
    <property type="term" value="F:tRNA-specific adenosine-34 deaminase activity"/>
    <property type="evidence" value="ECO:0007669"/>
    <property type="project" value="TreeGrafter"/>
</dbReference>
<dbReference type="InterPro" id="IPR016193">
    <property type="entry name" value="Cytidine_deaminase-like"/>
</dbReference>
<dbReference type="SUPFAM" id="SSF53927">
    <property type="entry name" value="Cytidine deaminase-like"/>
    <property type="match status" value="1"/>
</dbReference>
<keyword evidence="1" id="KW-0732">Signal</keyword>